<name>A0A1G2R3L9_9BACT</name>
<dbReference type="Proteomes" id="UP000178092">
    <property type="component" value="Unassembled WGS sequence"/>
</dbReference>
<dbReference type="EMBL" id="MHTV01000011">
    <property type="protein sequence ID" value="OHA67426.1"/>
    <property type="molecule type" value="Genomic_DNA"/>
</dbReference>
<dbReference type="AlphaFoldDB" id="A0A1G2R3L9"/>
<evidence type="ECO:0000259" key="1">
    <source>
        <dbReference type="Pfam" id="PF22807"/>
    </source>
</evidence>
<feature type="domain" description="Pyrroloquinoline quinone-dependent pyranose dehydrogenase beta-propeller" evidence="1">
    <location>
        <begin position="14"/>
        <end position="319"/>
    </location>
</feature>
<protein>
    <submittedName>
        <fullName evidence="2">Glucose/sorbosone dehydrogenase</fullName>
    </submittedName>
</protein>
<evidence type="ECO:0000313" key="3">
    <source>
        <dbReference type="Proteomes" id="UP000178092"/>
    </source>
</evidence>
<gene>
    <name evidence="2" type="ORF">A3C04_03505</name>
</gene>
<reference evidence="2 3" key="1">
    <citation type="journal article" date="2016" name="Nat. Commun.">
        <title>Thousands of microbial genomes shed light on interconnected biogeochemical processes in an aquifer system.</title>
        <authorList>
            <person name="Anantharaman K."/>
            <person name="Brown C.T."/>
            <person name="Hug L.A."/>
            <person name="Sharon I."/>
            <person name="Castelle C.J."/>
            <person name="Probst A.J."/>
            <person name="Thomas B.C."/>
            <person name="Singh A."/>
            <person name="Wilkins M.J."/>
            <person name="Karaoz U."/>
            <person name="Brodie E.L."/>
            <person name="Williams K.H."/>
            <person name="Hubbard S.S."/>
            <person name="Banfield J.F."/>
        </authorList>
    </citation>
    <scope>NUCLEOTIDE SEQUENCE [LARGE SCALE GENOMIC DNA]</scope>
</reference>
<dbReference type="SUPFAM" id="SSF50952">
    <property type="entry name" value="Soluble quinoprotein glucose dehydrogenase"/>
    <property type="match status" value="1"/>
</dbReference>
<sequence length="367" mass="41431">MRLQNGQVPDFYVLNGYEITPAAEGMKRIRFMAQSPDGRLFLTDMYDLSDNSKGSVYILDDWNEQTKKFGTRHVYLTNLRNPNSIAFYRDQQGVDWLYLALTDKLVRYRYAARETEPTSAPKTIATFPDYGLSYKYGGWHLTRTVASHGDKIYVSVGSSCNACEERSDEWQRASILQMNPDGTGQKVYASGLRNAVGIKWVGETLFATEMGSDHLGNDKPADKLYEIKEGVHYGWPYCYESLGHVFEDTTIAWKQKNVDCEDVPRSYAAFDAHSAPLGLEYFNKEGTDERLKDAFLVGLHGSGVVSIGNGYRIVRVNSKGFVQEVVAGFLKNETRIGRPVDILQNDANSFFFTDDFAGVLYYVGRSQ</sequence>
<dbReference type="InterPro" id="IPR011042">
    <property type="entry name" value="6-blade_b-propeller_TolB-like"/>
</dbReference>
<dbReference type="Gene3D" id="2.120.10.30">
    <property type="entry name" value="TolB, C-terminal domain"/>
    <property type="match status" value="1"/>
</dbReference>
<proteinExistence type="predicted"/>
<accession>A0A1G2R3L9</accession>
<comment type="caution">
    <text evidence="2">The sequence shown here is derived from an EMBL/GenBank/DDBJ whole genome shotgun (WGS) entry which is preliminary data.</text>
</comment>
<dbReference type="InterPro" id="IPR011041">
    <property type="entry name" value="Quinoprot_gluc/sorb_DH_b-prop"/>
</dbReference>
<dbReference type="InterPro" id="IPR054539">
    <property type="entry name" value="Beta-prop_PDH"/>
</dbReference>
<organism evidence="2 3">
    <name type="scientific">Candidatus Wildermuthbacteria bacterium RIFCSPHIGHO2_02_FULL_45_25</name>
    <dbReference type="NCBI Taxonomy" id="1802450"/>
    <lineage>
        <taxon>Bacteria</taxon>
        <taxon>Candidatus Wildermuthiibacteriota</taxon>
    </lineage>
</organism>
<evidence type="ECO:0000313" key="2">
    <source>
        <dbReference type="EMBL" id="OHA67426.1"/>
    </source>
</evidence>
<dbReference type="Pfam" id="PF22807">
    <property type="entry name" value="TrAA12"/>
    <property type="match status" value="1"/>
</dbReference>